<dbReference type="EnsemblMetazoa" id="ISCW013005-RA">
    <property type="protein sequence ID" value="ISCW013005-PA"/>
    <property type="gene ID" value="ISCW013005"/>
</dbReference>
<dbReference type="EMBL" id="ABJB010461023">
    <property type="status" value="NOT_ANNOTATED_CDS"/>
    <property type="molecule type" value="Genomic_DNA"/>
</dbReference>
<dbReference type="OrthoDB" id="430219at2759"/>
<dbReference type="GO" id="GO:0004111">
    <property type="term" value="F:creatine kinase activity"/>
    <property type="evidence" value="ECO:0007669"/>
    <property type="project" value="InterPro"/>
</dbReference>
<evidence type="ECO:0000256" key="5">
    <source>
        <dbReference type="ARBA" id="ARBA00022840"/>
    </source>
</evidence>
<dbReference type="SUPFAM" id="SSF55931">
    <property type="entry name" value="Glutamine synthetase/guanido kinase"/>
    <property type="match status" value="1"/>
</dbReference>
<organism>
    <name type="scientific">Ixodes scapularis</name>
    <name type="common">Black-legged tick</name>
    <name type="synonym">Deer tick</name>
    <dbReference type="NCBI Taxonomy" id="6945"/>
    <lineage>
        <taxon>Eukaryota</taxon>
        <taxon>Metazoa</taxon>
        <taxon>Ecdysozoa</taxon>
        <taxon>Arthropoda</taxon>
        <taxon>Chelicerata</taxon>
        <taxon>Arachnida</taxon>
        <taxon>Acari</taxon>
        <taxon>Parasitiformes</taxon>
        <taxon>Ixodida</taxon>
        <taxon>Ixodoidea</taxon>
        <taxon>Ixodidae</taxon>
        <taxon>Ixodinae</taxon>
        <taxon>Ixodes</taxon>
    </lineage>
</organism>
<dbReference type="InterPro" id="IPR000749">
    <property type="entry name" value="ATP-guanido_PTrfase"/>
</dbReference>
<dbReference type="EMBL" id="DS926441">
    <property type="protein sequence ID" value="EEC17673.1"/>
    <property type="molecule type" value="Genomic_DNA"/>
</dbReference>
<dbReference type="VEuPathDB" id="VectorBase:ISCI013005"/>
<evidence type="ECO:0000256" key="3">
    <source>
        <dbReference type="ARBA" id="ARBA00022741"/>
    </source>
</evidence>
<feature type="domain" description="Phosphagen kinase C-terminal" evidence="8">
    <location>
        <begin position="1"/>
        <end position="99"/>
    </location>
</feature>
<dbReference type="Proteomes" id="UP000001555">
    <property type="component" value="Unassembled WGS sequence"/>
</dbReference>
<dbReference type="InterPro" id="IPR014746">
    <property type="entry name" value="Gln_synth/guanido_kin_cat_dom"/>
</dbReference>
<dbReference type="FunFam" id="3.30.590.10:FF:000030">
    <property type="entry name" value="Arginine kinase, putative"/>
    <property type="match status" value="1"/>
</dbReference>
<name>B7QFQ1_IXOSC</name>
<dbReference type="InParanoid" id="B7QFQ1"/>
<evidence type="ECO:0000313" key="9">
    <source>
        <dbReference type="EMBL" id="EEC17673.1"/>
    </source>
</evidence>
<dbReference type="GO" id="GO:0005524">
    <property type="term" value="F:ATP binding"/>
    <property type="evidence" value="ECO:0007669"/>
    <property type="project" value="UniProtKB-UniRule"/>
</dbReference>
<dbReference type="HOGENOM" id="CLU_181750_0_0_1"/>
<dbReference type="PROSITE" id="PS51510">
    <property type="entry name" value="PHOSPHAGEN_KINASE_C"/>
    <property type="match status" value="1"/>
</dbReference>
<dbReference type="EC" id="2.7.3.3" evidence="1"/>
<comment type="caution">
    <text evidence="6">Lacks conserved residue(s) required for the propagation of feature annotation.</text>
</comment>
<dbReference type="PANTHER" id="PTHR11547">
    <property type="entry name" value="ARGININE OR CREATINE KINASE"/>
    <property type="match status" value="1"/>
</dbReference>
<evidence type="ECO:0000256" key="7">
    <source>
        <dbReference type="SAM" id="MobiDB-lite"/>
    </source>
</evidence>
<evidence type="ECO:0000256" key="6">
    <source>
        <dbReference type="PROSITE-ProRule" id="PRU00843"/>
    </source>
</evidence>
<accession>B7QFQ1</accession>
<reference evidence="10" key="2">
    <citation type="submission" date="2020-05" db="UniProtKB">
        <authorList>
            <consortium name="EnsemblMetazoa"/>
        </authorList>
    </citation>
    <scope>IDENTIFICATION</scope>
    <source>
        <strain evidence="10">wikel</strain>
    </source>
</reference>
<protein>
    <recommendedName>
        <fullName evidence="1">arginine kinase</fullName>
        <ecNumber evidence="1">2.7.3.3</ecNumber>
    </recommendedName>
</protein>
<dbReference type="GO" id="GO:0046314">
    <property type="term" value="P:phosphocreatine biosynthetic process"/>
    <property type="evidence" value="ECO:0007669"/>
    <property type="project" value="InterPro"/>
</dbReference>
<comment type="similarity">
    <text evidence="6">Belongs to the ATP:guanido phosphotransferase family.</text>
</comment>
<keyword evidence="3 6" id="KW-0547">Nucleotide-binding</keyword>
<feature type="region of interest" description="Disordered" evidence="7">
    <location>
        <begin position="77"/>
        <end position="99"/>
    </location>
</feature>
<dbReference type="Gene3D" id="3.30.590.10">
    <property type="entry name" value="Glutamine synthetase/guanido kinase, catalytic domain"/>
    <property type="match status" value="1"/>
</dbReference>
<keyword evidence="11" id="KW-1185">Reference proteome</keyword>
<evidence type="ECO:0000313" key="11">
    <source>
        <dbReference type="Proteomes" id="UP000001555"/>
    </source>
</evidence>
<keyword evidence="5 6" id="KW-0067">ATP-binding</keyword>
<keyword evidence="2 6" id="KW-0808">Transferase</keyword>
<dbReference type="STRING" id="6945.B7QFQ1"/>
<sequence length="99" mass="11315">MEEKVSSTMRTLEGELKGTYYSLTGMDKKTQQRLIDDHFLFKEGDRFLQATIASIETKRSIPPRGRNVWGTGKKTRIKRTDNRVASGRAGQSELAHRED</sequence>
<gene>
    <name evidence="9" type="ORF">IscW_ISCW013005</name>
</gene>
<dbReference type="GO" id="GO:0004054">
    <property type="term" value="F:arginine kinase activity"/>
    <property type="evidence" value="ECO:0007669"/>
    <property type="project" value="UniProtKB-EC"/>
</dbReference>
<feature type="binding site" evidence="6">
    <location>
        <position position="38"/>
    </location>
    <ligand>
        <name>ATP</name>
        <dbReference type="ChEBI" id="CHEBI:30616"/>
    </ligand>
</feature>
<dbReference type="AlphaFoldDB" id="B7QFQ1"/>
<evidence type="ECO:0000256" key="1">
    <source>
        <dbReference type="ARBA" id="ARBA00012230"/>
    </source>
</evidence>
<dbReference type="PaxDb" id="6945-B7QFQ1"/>
<dbReference type="PANTHER" id="PTHR11547:SF38">
    <property type="entry name" value="ARGININE KINASE 1-RELATED"/>
    <property type="match status" value="1"/>
</dbReference>
<dbReference type="VEuPathDB" id="VectorBase:ISCP_015451"/>
<evidence type="ECO:0000256" key="4">
    <source>
        <dbReference type="ARBA" id="ARBA00022777"/>
    </source>
</evidence>
<reference evidence="9 11" key="1">
    <citation type="submission" date="2008-03" db="EMBL/GenBank/DDBJ databases">
        <title>Annotation of Ixodes scapularis.</title>
        <authorList>
            <consortium name="Ixodes scapularis Genome Project Consortium"/>
            <person name="Caler E."/>
            <person name="Hannick L.I."/>
            <person name="Bidwell S."/>
            <person name="Joardar V."/>
            <person name="Thiagarajan M."/>
            <person name="Amedeo P."/>
            <person name="Galinsky K.J."/>
            <person name="Schobel S."/>
            <person name="Inman J."/>
            <person name="Hostetler J."/>
            <person name="Miller J."/>
            <person name="Hammond M."/>
            <person name="Megy K."/>
            <person name="Lawson D."/>
            <person name="Kodira C."/>
            <person name="Sutton G."/>
            <person name="Meyer J."/>
            <person name="Hill C.A."/>
            <person name="Birren B."/>
            <person name="Nene V."/>
            <person name="Collins F."/>
            <person name="Alarcon-Chaidez F."/>
            <person name="Wikel S."/>
            <person name="Strausberg R."/>
        </authorList>
    </citation>
    <scope>NUCLEOTIDE SEQUENCE [LARGE SCALE GENOMIC DNA]</scope>
    <source>
        <strain evidence="11">Wikel</strain>
        <strain evidence="9">Wikel colony</strain>
    </source>
</reference>
<dbReference type="VEuPathDB" id="VectorBase:ISCW013005"/>
<evidence type="ECO:0000259" key="8">
    <source>
        <dbReference type="PROSITE" id="PS51510"/>
    </source>
</evidence>
<proteinExistence type="inferred from homology"/>
<keyword evidence="4 6" id="KW-0418">Kinase</keyword>
<dbReference type="InterPro" id="IPR022414">
    <property type="entry name" value="ATP-guanido_PTrfase_cat"/>
</dbReference>
<evidence type="ECO:0000256" key="2">
    <source>
        <dbReference type="ARBA" id="ARBA00022679"/>
    </source>
</evidence>
<dbReference type="Pfam" id="PF00217">
    <property type="entry name" value="ATP-gua_Ptrans"/>
    <property type="match status" value="1"/>
</dbReference>
<evidence type="ECO:0000313" key="10">
    <source>
        <dbReference type="EnsemblMetazoa" id="ISCW013005-PA"/>
    </source>
</evidence>